<organism evidence="2 3">
    <name type="scientific">Undibacterium jejuense</name>
    <dbReference type="NCBI Taxonomy" id="1344949"/>
    <lineage>
        <taxon>Bacteria</taxon>
        <taxon>Pseudomonadati</taxon>
        <taxon>Pseudomonadota</taxon>
        <taxon>Betaproteobacteria</taxon>
        <taxon>Burkholderiales</taxon>
        <taxon>Oxalobacteraceae</taxon>
        <taxon>Undibacterium</taxon>
    </lineage>
</organism>
<feature type="signal peptide" evidence="1">
    <location>
        <begin position="1"/>
        <end position="22"/>
    </location>
</feature>
<accession>A0A923HD30</accession>
<dbReference type="AlphaFoldDB" id="A0A923HD30"/>
<sequence>MKIQKFLTIGLTLLFFSQCSFANECKNTILAKKYAQMYRDDQALRGRYINILEMENRKENIDFKEKEQLEIEITKTDDANEIELDKLIGLCGWPGNLDGNRASLSALAIIQHADLDYQLRHFAMVKAANQRREIPSDRFVLLVDRILVRQGKLQLYGTEFEYGSNNVAPIEDPKNLNARRKKMGLPPIN</sequence>
<feature type="chain" id="PRO_5036850312" description="Lipoprotein" evidence="1">
    <location>
        <begin position="23"/>
        <end position="189"/>
    </location>
</feature>
<protein>
    <recommendedName>
        <fullName evidence="4">Lipoprotein</fullName>
    </recommendedName>
</protein>
<gene>
    <name evidence="2" type="ORF">H8K32_05270</name>
</gene>
<dbReference type="InterPro" id="IPR046732">
    <property type="entry name" value="DUF6624"/>
</dbReference>
<comment type="caution">
    <text evidence="2">The sequence shown here is derived from an EMBL/GenBank/DDBJ whole genome shotgun (WGS) entry which is preliminary data.</text>
</comment>
<name>A0A923HD30_9BURK</name>
<keyword evidence="3" id="KW-1185">Reference proteome</keyword>
<reference evidence="2" key="1">
    <citation type="submission" date="2020-08" db="EMBL/GenBank/DDBJ databases">
        <title>Novel species isolated from subtropical streams in China.</title>
        <authorList>
            <person name="Lu H."/>
        </authorList>
    </citation>
    <scope>NUCLEOTIDE SEQUENCE</scope>
    <source>
        <strain evidence="2">KACC 12607</strain>
    </source>
</reference>
<keyword evidence="1" id="KW-0732">Signal</keyword>
<evidence type="ECO:0000313" key="2">
    <source>
        <dbReference type="EMBL" id="MBC3861504.1"/>
    </source>
</evidence>
<evidence type="ECO:0000256" key="1">
    <source>
        <dbReference type="SAM" id="SignalP"/>
    </source>
</evidence>
<dbReference type="EMBL" id="JACOFV010000003">
    <property type="protein sequence ID" value="MBC3861504.1"/>
    <property type="molecule type" value="Genomic_DNA"/>
</dbReference>
<dbReference type="Proteomes" id="UP000634011">
    <property type="component" value="Unassembled WGS sequence"/>
</dbReference>
<dbReference type="RefSeq" id="WP_186911429.1">
    <property type="nucleotide sequence ID" value="NZ_JACOFV010000003.1"/>
</dbReference>
<proteinExistence type="predicted"/>
<evidence type="ECO:0008006" key="4">
    <source>
        <dbReference type="Google" id="ProtNLM"/>
    </source>
</evidence>
<dbReference type="Pfam" id="PF20329">
    <property type="entry name" value="DUF6624"/>
    <property type="match status" value="1"/>
</dbReference>
<evidence type="ECO:0000313" key="3">
    <source>
        <dbReference type="Proteomes" id="UP000634011"/>
    </source>
</evidence>